<protein>
    <submittedName>
        <fullName evidence="1">Uncharacterized protein</fullName>
    </submittedName>
</protein>
<gene>
    <name evidence="1" type="ORF">LSUB1_G008533</name>
</gene>
<sequence>MKYGLLIRISSAENRSKQTAGSVAIVFATLEEASAAIRNRLYIAGISVRCQRYGYLSHYCYREAKCRLCSELYQIKQYVYSICNAKAKYMHLILKCANCRGLYAASLAACEVY</sequence>
<comment type="caution">
    <text evidence="1">The sequence shown here is derived from an EMBL/GenBank/DDBJ whole genome shotgun (WGS) entry which is preliminary data.</text>
</comment>
<dbReference type="AlphaFoldDB" id="A0A8H8U4Y4"/>
<reference evidence="1 2" key="1">
    <citation type="submission" date="2018-05" db="EMBL/GenBank/DDBJ databases">
        <title>Genome sequencing and assembly of the regulated plant pathogen Lachnellula willkommii and related sister species for the development of diagnostic species identification markers.</title>
        <authorList>
            <person name="Giroux E."/>
            <person name="Bilodeau G."/>
        </authorList>
    </citation>
    <scope>NUCLEOTIDE SEQUENCE [LARGE SCALE GENOMIC DNA]</scope>
    <source>
        <strain evidence="1 2">CBS 197.66</strain>
    </source>
</reference>
<evidence type="ECO:0000313" key="2">
    <source>
        <dbReference type="Proteomes" id="UP000462212"/>
    </source>
</evidence>
<organism evidence="1 2">
    <name type="scientific">Lachnellula subtilissima</name>
    <dbReference type="NCBI Taxonomy" id="602034"/>
    <lineage>
        <taxon>Eukaryota</taxon>
        <taxon>Fungi</taxon>
        <taxon>Dikarya</taxon>
        <taxon>Ascomycota</taxon>
        <taxon>Pezizomycotina</taxon>
        <taxon>Leotiomycetes</taxon>
        <taxon>Helotiales</taxon>
        <taxon>Lachnaceae</taxon>
        <taxon>Lachnellula</taxon>
    </lineage>
</organism>
<proteinExistence type="predicted"/>
<dbReference type="EMBL" id="QGMJ01001296">
    <property type="protein sequence ID" value="TVY31756.1"/>
    <property type="molecule type" value="Genomic_DNA"/>
</dbReference>
<keyword evidence="2" id="KW-1185">Reference proteome</keyword>
<name>A0A8H8U4Y4_9HELO</name>
<accession>A0A8H8U4Y4</accession>
<evidence type="ECO:0000313" key="1">
    <source>
        <dbReference type="EMBL" id="TVY31756.1"/>
    </source>
</evidence>
<dbReference type="Proteomes" id="UP000462212">
    <property type="component" value="Unassembled WGS sequence"/>
</dbReference>
<dbReference type="OrthoDB" id="3558767at2759"/>